<dbReference type="InterPro" id="IPR011010">
    <property type="entry name" value="DNA_brk_join_enz"/>
</dbReference>
<evidence type="ECO:0000256" key="2">
    <source>
        <dbReference type="ARBA" id="ARBA00023125"/>
    </source>
</evidence>
<evidence type="ECO:0000256" key="3">
    <source>
        <dbReference type="ARBA" id="ARBA00023172"/>
    </source>
</evidence>
<evidence type="ECO:0000313" key="6">
    <source>
        <dbReference type="Proteomes" id="UP000675409"/>
    </source>
</evidence>
<evidence type="ECO:0000256" key="1">
    <source>
        <dbReference type="ARBA" id="ARBA00008857"/>
    </source>
</evidence>
<dbReference type="SUPFAM" id="SSF56349">
    <property type="entry name" value="DNA breaking-rejoining enzymes"/>
    <property type="match status" value="1"/>
</dbReference>
<comment type="caution">
    <text evidence="5">The sequence shown here is derived from an EMBL/GenBank/DDBJ whole genome shotgun (WGS) entry which is preliminary data.</text>
</comment>
<dbReference type="PROSITE" id="PS51898">
    <property type="entry name" value="TYR_RECOMBINASE"/>
    <property type="match status" value="1"/>
</dbReference>
<dbReference type="InterPro" id="IPR013762">
    <property type="entry name" value="Integrase-like_cat_sf"/>
</dbReference>
<sequence length="490" mass="53735">MVIRHGQADAEAGRARRDLLKETSTGSWRGRARLRLLDGDYASVSRSASNRDAARLRVQEGITERLNAPKGSESLTPSSKFGLACREWVNEMRVRATWPRPPIRPQTIDEYERLLGNHAVPKLGKRRLNELTPAVCQGLLDSIVERGRDGKFELVTTASQVRSAVNQVLDRAVLHDALRDNPMRKTKAPAPRKPDPKALTVTDVYRLRAAVRAWEEDRRGKPGPKPRGHLPAAVDLMLGTGMRIGEVMALRWGAVNLSPDGLPTVAVEATMVDIKGQGTVRQEMPKTDAGERTIIVPPFVVASLEAIRPEVTTAQTAVFASRRFRDGRNAGRPVTTHNMRRMLRAALELADMAGEVHPHLLRSTVATFVARRMSSAEASALLGHKVGTGVTERHYIERLRLAPDTSAVLQAMIEIGEEEAGTGVTGKVEREPLAGRAPWRLTMRTTPVGSRSGLRASCLLARWCQIGTTGSVRVVPPLELGCAGRERDMP</sequence>
<name>A0ABS1LSW4_9MICO</name>
<dbReference type="PANTHER" id="PTHR30349">
    <property type="entry name" value="PHAGE INTEGRASE-RELATED"/>
    <property type="match status" value="1"/>
</dbReference>
<keyword evidence="3" id="KW-0233">DNA recombination</keyword>
<dbReference type="Gene3D" id="1.10.443.10">
    <property type="entry name" value="Intergrase catalytic core"/>
    <property type="match status" value="1"/>
</dbReference>
<dbReference type="Pfam" id="PF22022">
    <property type="entry name" value="Phage_int_M"/>
    <property type="match status" value="1"/>
</dbReference>
<dbReference type="InterPro" id="IPR050090">
    <property type="entry name" value="Tyrosine_recombinase_XerCD"/>
</dbReference>
<accession>A0ABS1LSW4</accession>
<feature type="domain" description="Tyr recombinase" evidence="4">
    <location>
        <begin position="194"/>
        <end position="409"/>
    </location>
</feature>
<dbReference type="Gene3D" id="1.10.150.130">
    <property type="match status" value="1"/>
</dbReference>
<dbReference type="RefSeq" id="WP_201851508.1">
    <property type="nucleotide sequence ID" value="NZ_JABBYC010000103.1"/>
</dbReference>
<dbReference type="EMBL" id="JABBYC010000103">
    <property type="protein sequence ID" value="MBL0888903.1"/>
    <property type="molecule type" value="Genomic_DNA"/>
</dbReference>
<dbReference type="InterPro" id="IPR002104">
    <property type="entry name" value="Integrase_catalytic"/>
</dbReference>
<evidence type="ECO:0000313" key="5">
    <source>
        <dbReference type="EMBL" id="MBL0888903.1"/>
    </source>
</evidence>
<dbReference type="InterPro" id="IPR010998">
    <property type="entry name" value="Integrase_recombinase_N"/>
</dbReference>
<proteinExistence type="inferred from homology"/>
<dbReference type="Pfam" id="PF00589">
    <property type="entry name" value="Phage_integrase"/>
    <property type="match status" value="1"/>
</dbReference>
<dbReference type="Proteomes" id="UP000675409">
    <property type="component" value="Unassembled WGS sequence"/>
</dbReference>
<gene>
    <name evidence="5" type="ORF">HGK34_21960</name>
</gene>
<dbReference type="PANTHER" id="PTHR30349:SF41">
    <property type="entry name" value="INTEGRASE_RECOMBINASE PROTEIN MJ0367-RELATED"/>
    <property type="match status" value="1"/>
</dbReference>
<evidence type="ECO:0000259" key="4">
    <source>
        <dbReference type="PROSITE" id="PS51898"/>
    </source>
</evidence>
<reference evidence="5 6" key="1">
    <citation type="journal article" date="2021" name="Arch. Microbiol.">
        <title>Myceligenerans indicum sp. nov., an actinobacterium isolated from mangrove sediment of Sundarbans, India.</title>
        <authorList>
            <person name="Asha K."/>
            <person name="Bhadury P."/>
        </authorList>
    </citation>
    <scope>NUCLEOTIDE SEQUENCE [LARGE SCALE GENOMIC DNA]</scope>
    <source>
        <strain evidence="5 6">I2</strain>
    </source>
</reference>
<keyword evidence="2" id="KW-0238">DNA-binding</keyword>
<organism evidence="5 6">
    <name type="scientific">Myceligenerans indicum</name>
    <dbReference type="NCBI Taxonomy" id="2593663"/>
    <lineage>
        <taxon>Bacteria</taxon>
        <taxon>Bacillati</taxon>
        <taxon>Actinomycetota</taxon>
        <taxon>Actinomycetes</taxon>
        <taxon>Micrococcales</taxon>
        <taxon>Promicromonosporaceae</taxon>
        <taxon>Myceligenerans</taxon>
    </lineage>
</organism>
<dbReference type="InterPro" id="IPR053876">
    <property type="entry name" value="Phage_int_M"/>
</dbReference>
<keyword evidence="6" id="KW-1185">Reference proteome</keyword>
<comment type="similarity">
    <text evidence="1">Belongs to the 'phage' integrase family.</text>
</comment>
<protein>
    <submittedName>
        <fullName evidence="5">Tyrosine-type recombinase/integrase</fullName>
    </submittedName>
</protein>